<evidence type="ECO:0000256" key="2">
    <source>
        <dbReference type="ARBA" id="ARBA00022598"/>
    </source>
</evidence>
<protein>
    <submittedName>
        <fullName evidence="4">AMP-dependent synthetase and ligase</fullName>
    </submittedName>
</protein>
<dbReference type="EMBL" id="ARZX01000006">
    <property type="protein sequence ID" value="EWH13966.1"/>
    <property type="molecule type" value="Genomic_DNA"/>
</dbReference>
<dbReference type="InterPro" id="IPR045851">
    <property type="entry name" value="AMP-bd_C_sf"/>
</dbReference>
<name>A0ABN0RPY7_9FLAO</name>
<dbReference type="InterPro" id="IPR020845">
    <property type="entry name" value="AMP-binding_CS"/>
</dbReference>
<dbReference type="InterPro" id="IPR000873">
    <property type="entry name" value="AMP-dep_synth/lig_dom"/>
</dbReference>
<dbReference type="PANTHER" id="PTHR43201">
    <property type="entry name" value="ACYL-COA SYNTHETASE"/>
    <property type="match status" value="1"/>
</dbReference>
<dbReference type="Gene3D" id="3.40.50.12780">
    <property type="entry name" value="N-terminal domain of ligase-like"/>
    <property type="match status" value="1"/>
</dbReference>
<keyword evidence="2 4" id="KW-0436">Ligase</keyword>
<dbReference type="InterPro" id="IPR042099">
    <property type="entry name" value="ANL_N_sf"/>
</dbReference>
<feature type="domain" description="AMP-dependent synthetase/ligase" evidence="3">
    <location>
        <begin position="47"/>
        <end position="223"/>
    </location>
</feature>
<dbReference type="Gene3D" id="3.30.300.30">
    <property type="match status" value="1"/>
</dbReference>
<dbReference type="PANTHER" id="PTHR43201:SF5">
    <property type="entry name" value="MEDIUM-CHAIN ACYL-COA LIGASE ACSF2, MITOCHONDRIAL"/>
    <property type="match status" value="1"/>
</dbReference>
<evidence type="ECO:0000313" key="4">
    <source>
        <dbReference type="EMBL" id="EWH13966.1"/>
    </source>
</evidence>
<dbReference type="SUPFAM" id="SSF56801">
    <property type="entry name" value="Acetyl-CoA synthetase-like"/>
    <property type="match status" value="1"/>
</dbReference>
<evidence type="ECO:0000313" key="5">
    <source>
        <dbReference type="Proteomes" id="UP000019275"/>
    </source>
</evidence>
<reference evidence="4 5" key="1">
    <citation type="journal article" date="2014" name="Genome Announc.">
        <title>Draft Genome Sequence of the Carrageenan-Degrading Bacterium Cellulophaga sp. Strain KL-A, Isolated from Decaying Marine Algae.</title>
        <authorList>
            <person name="Shan D."/>
            <person name="Ying J."/>
            <person name="Li X."/>
            <person name="Gao Z."/>
            <person name="Wei G."/>
            <person name="Shao Z."/>
        </authorList>
    </citation>
    <scope>NUCLEOTIDE SEQUENCE [LARGE SCALE GENOMIC DNA]</scope>
    <source>
        <strain evidence="4 5">KL-A</strain>
    </source>
</reference>
<evidence type="ECO:0000256" key="1">
    <source>
        <dbReference type="ARBA" id="ARBA00006432"/>
    </source>
</evidence>
<organism evidence="4 5">
    <name type="scientific">Cellulophaga geojensis KL-A</name>
    <dbReference type="NCBI Taxonomy" id="1328323"/>
    <lineage>
        <taxon>Bacteria</taxon>
        <taxon>Pseudomonadati</taxon>
        <taxon>Bacteroidota</taxon>
        <taxon>Flavobacteriia</taxon>
        <taxon>Flavobacteriales</taxon>
        <taxon>Flavobacteriaceae</taxon>
        <taxon>Cellulophaga</taxon>
    </lineage>
</organism>
<comment type="similarity">
    <text evidence="1">Belongs to the ATP-dependent AMP-binding enzyme family.</text>
</comment>
<sequence length="351" mass="39272">MKHFSSINPKFKLNGISYTKDQLCSLAVELAEKENFKKEIGSFLQDWLSNSPTLIVHTSGSTGTPKPIILQKQQMVNSALATGSFFNLKESDTALLCLPASYIAGKMMLVRALVLGLEIDFVEPSSNPLKEINKKYKFSAMVPMQVYNCLHNLHFIDTLIIGGAAVSLDLKEKLKSVSTHLFETYGMTETITHIAVKEIKSDSFKTLPNVTVSLDNRNCLIINAPKVSDVIITTNDVVKLIAENEFKWLGRFDNIINSGGIKLNPEQIEAKLSDYINSDFFITSLPDPVLENKLVLLIEGEQKNEDIITTLKKSTAFTSYEIPKEVNYITNFVRTESGKIQRTKTLELLKK</sequence>
<evidence type="ECO:0000259" key="3">
    <source>
        <dbReference type="Pfam" id="PF00501"/>
    </source>
</evidence>
<dbReference type="PROSITE" id="PS00455">
    <property type="entry name" value="AMP_BINDING"/>
    <property type="match status" value="1"/>
</dbReference>
<dbReference type="RefSeq" id="WP_034644627.1">
    <property type="nucleotide sequence ID" value="NZ_ARZX01000006.1"/>
</dbReference>
<dbReference type="GO" id="GO:0016874">
    <property type="term" value="F:ligase activity"/>
    <property type="evidence" value="ECO:0007669"/>
    <property type="project" value="UniProtKB-KW"/>
</dbReference>
<dbReference type="Proteomes" id="UP000019275">
    <property type="component" value="Unassembled WGS sequence"/>
</dbReference>
<comment type="caution">
    <text evidence="4">The sequence shown here is derived from an EMBL/GenBank/DDBJ whole genome shotgun (WGS) entry which is preliminary data.</text>
</comment>
<proteinExistence type="inferred from homology"/>
<keyword evidence="5" id="KW-1185">Reference proteome</keyword>
<accession>A0ABN0RPY7</accession>
<dbReference type="Pfam" id="PF00501">
    <property type="entry name" value="AMP-binding"/>
    <property type="match status" value="1"/>
</dbReference>
<gene>
    <name evidence="4" type="ORF">KLA_06542</name>
</gene>